<feature type="domain" description="TonB-dependent receptor plug" evidence="8">
    <location>
        <begin position="246"/>
        <end position="363"/>
    </location>
</feature>
<dbReference type="Pfam" id="PF07715">
    <property type="entry name" value="Plug"/>
    <property type="match status" value="1"/>
</dbReference>
<dbReference type="STRING" id="485917.Phep_1362"/>
<evidence type="ECO:0000259" key="8">
    <source>
        <dbReference type="Pfam" id="PF07715"/>
    </source>
</evidence>
<keyword evidence="2 7" id="KW-0813">Transport</keyword>
<dbReference type="Gene3D" id="2.40.170.20">
    <property type="entry name" value="TonB-dependent receptor, beta-barrel domain"/>
    <property type="match status" value="1"/>
</dbReference>
<evidence type="ECO:0000256" key="5">
    <source>
        <dbReference type="ARBA" id="ARBA00023136"/>
    </source>
</evidence>
<evidence type="ECO:0000256" key="2">
    <source>
        <dbReference type="ARBA" id="ARBA00022448"/>
    </source>
</evidence>
<dbReference type="InterPro" id="IPR039426">
    <property type="entry name" value="TonB-dep_rcpt-like"/>
</dbReference>
<dbReference type="InterPro" id="IPR023997">
    <property type="entry name" value="TonB-dep_OMP_SusC/RagA_CS"/>
</dbReference>
<evidence type="ECO:0000256" key="3">
    <source>
        <dbReference type="ARBA" id="ARBA00022452"/>
    </source>
</evidence>
<comment type="similarity">
    <text evidence="7">Belongs to the TonB-dependent receptor family.</text>
</comment>
<sequence>MPNKFSTIYSFTIQTIQMYKIYTKILCWPKRRIPIPLVMKLTILLMTTVLLQVSAAGFGQKITLSKKAATIEAVFEEITKQTGYMILCQMDIIKTAGVNDINYKQATIEEVLGTFFPQKRLSYTLKNKTIIIQQMEQAGQLKNTEPAAFRNIDVNGKVVDETGAPLSGASIIVKNTNQAISTDINGNFSFKNINEHSILVVSYLSFITQEIPVAGKTTINLVLRESTKGLNEIVVVGYGTQKRGHITSAISSFKPTEKNSRPVLGPDQLIQGKMAGVMVSSGSGNLGGANRVSIRGIGSLSASNEPLYVIDGVPVRSHNAALFNFGEDMNPLAELNPNDIESVDVLKDAASSAIYGSRATNGVILITTKSGKSGKSKMNIDAFSGIQQVPHLSKLKMADSKTYVNVINEGIDNYNLQYGYAPGVGNFVPYIQNPYPGLPDTDWLDLVLQTANTNSLNLSFSGGSDKGTYFISGSYLDQQGAIKTNSLKKYTAKINLTQNVFSWLKVGANTNMSYSHNNRVPGSNLGSTVLARGLEQRPFDRPYKPDGNYYVGGTSELLRNNAVQILNEQKAYLDNYRFLGNFFGELSFTKDLKFKSSVGTDLIYTHDYVYYNENHPYGTGSGRLIDNTRLNTNIVFENTLNYNHKFGELDLAVLTGHSFQKIGASDNSVDGSGFPSASFDVNSVAATITAASTGLSENALESYFSRANLAYADKYLLSVSMRADGSSRFSRQKRYGYFPSVSAGWELSKESFWMLSGTDLKLRASYGKTGNQEGIGNYAYQALAGGGYNYNNASGLAITGFGNDQLTWESANQFNTGLELGLFKGKINITADYFVKNTTNLLYEKPTAGTTGFTSLTTNIGSMKNKGLELGINTNYALGKVLWNSNFNISFIKNKLTSLLGNEDLLIGANRVLRVGSEVGSFYIYKQTGIYQSDAEVPKSLYDTGIRAGDVKYEDVDNNGAIDVKDRLIVGSSNPDFFGGWDNSFTYGNFDLNFSVTYSYGAEVYAPWRINVSRLAGTYFPFLESEANGRWTGPGTSNTVPRAINGNTYNTYNSTRFLENGSYLRLRNLSIGYNLPKTLLSKFKLERLRVYAQADNLFLLTRYSGIDPEVNDNTDPKFLGDDNLVMPQLRSFNLGFNLTF</sequence>
<dbReference type="InterPro" id="IPR008969">
    <property type="entry name" value="CarboxyPept-like_regulatory"/>
</dbReference>
<evidence type="ECO:0000313" key="9">
    <source>
        <dbReference type="EMBL" id="ACU03577.1"/>
    </source>
</evidence>
<accession>C6XT16</accession>
<comment type="subcellular location">
    <subcellularLocation>
        <location evidence="1 7">Cell outer membrane</location>
        <topology evidence="1 7">Multi-pass membrane protein</topology>
    </subcellularLocation>
</comment>
<organism evidence="9 10">
    <name type="scientific">Pedobacter heparinus (strain ATCC 13125 / DSM 2366 / CIP 104194 / JCM 7457 / NBRC 12017 / NCIMB 9290 / NRRL B-14731 / HIM 762-3)</name>
    <dbReference type="NCBI Taxonomy" id="485917"/>
    <lineage>
        <taxon>Bacteria</taxon>
        <taxon>Pseudomonadati</taxon>
        <taxon>Bacteroidota</taxon>
        <taxon>Sphingobacteriia</taxon>
        <taxon>Sphingobacteriales</taxon>
        <taxon>Sphingobacteriaceae</taxon>
        <taxon>Pedobacter</taxon>
    </lineage>
</organism>
<dbReference type="EMBL" id="CP001681">
    <property type="protein sequence ID" value="ACU03577.1"/>
    <property type="molecule type" value="Genomic_DNA"/>
</dbReference>
<keyword evidence="5 7" id="KW-0472">Membrane</keyword>
<dbReference type="Proteomes" id="UP000000852">
    <property type="component" value="Chromosome"/>
</dbReference>
<dbReference type="SUPFAM" id="SSF49464">
    <property type="entry name" value="Carboxypeptidase regulatory domain-like"/>
    <property type="match status" value="1"/>
</dbReference>
<dbReference type="GO" id="GO:0009279">
    <property type="term" value="C:cell outer membrane"/>
    <property type="evidence" value="ECO:0007669"/>
    <property type="project" value="UniProtKB-SubCell"/>
</dbReference>
<dbReference type="Pfam" id="PF13715">
    <property type="entry name" value="CarbopepD_reg_2"/>
    <property type="match status" value="1"/>
</dbReference>
<name>C6XT16_PEDHD</name>
<dbReference type="InterPro" id="IPR037066">
    <property type="entry name" value="Plug_dom_sf"/>
</dbReference>
<gene>
    <name evidence="9" type="ordered locus">Phep_1362</name>
</gene>
<keyword evidence="6 7" id="KW-0998">Cell outer membrane</keyword>
<dbReference type="KEGG" id="phe:Phep_1362"/>
<dbReference type="InterPro" id="IPR012910">
    <property type="entry name" value="Plug_dom"/>
</dbReference>
<dbReference type="NCBIfam" id="TIGR04057">
    <property type="entry name" value="SusC_RagA_signa"/>
    <property type="match status" value="1"/>
</dbReference>
<proteinExistence type="inferred from homology"/>
<keyword evidence="10" id="KW-1185">Reference proteome</keyword>
<dbReference type="eggNOG" id="COG4771">
    <property type="taxonomic scope" value="Bacteria"/>
</dbReference>
<dbReference type="InterPro" id="IPR036942">
    <property type="entry name" value="Beta-barrel_TonB_sf"/>
</dbReference>
<keyword evidence="4 7" id="KW-0812">Transmembrane</keyword>
<dbReference type="SUPFAM" id="SSF56935">
    <property type="entry name" value="Porins"/>
    <property type="match status" value="1"/>
</dbReference>
<reference evidence="9 10" key="1">
    <citation type="journal article" date="2009" name="Stand. Genomic Sci.">
        <title>Complete genome sequence of Pedobacter heparinus type strain (HIM 762-3).</title>
        <authorList>
            <person name="Han C."/>
            <person name="Spring S."/>
            <person name="Lapidus A."/>
            <person name="Del Rio T.G."/>
            <person name="Tice H."/>
            <person name="Copeland A."/>
            <person name="Cheng J.F."/>
            <person name="Lucas S."/>
            <person name="Chen F."/>
            <person name="Nolan M."/>
            <person name="Bruce D."/>
            <person name="Goodwin L."/>
            <person name="Pitluck S."/>
            <person name="Ivanova N."/>
            <person name="Mavromatis K."/>
            <person name="Mikhailova N."/>
            <person name="Pati A."/>
            <person name="Chen A."/>
            <person name="Palaniappan K."/>
            <person name="Land M."/>
            <person name="Hauser L."/>
            <person name="Chang Y.J."/>
            <person name="Jeffries C.C."/>
            <person name="Saunders E."/>
            <person name="Chertkov O."/>
            <person name="Brettin T."/>
            <person name="Goker M."/>
            <person name="Rohde M."/>
            <person name="Bristow J."/>
            <person name="Eisen J.A."/>
            <person name="Markowitz V."/>
            <person name="Hugenholtz P."/>
            <person name="Kyrpides N.C."/>
            <person name="Klenk H.P."/>
            <person name="Detter J.C."/>
        </authorList>
    </citation>
    <scope>NUCLEOTIDE SEQUENCE [LARGE SCALE GENOMIC DNA]</scope>
    <source>
        <strain evidence="10">ATCC 13125 / DSM 2366 / CIP 104194 / JCM 7457 / NBRC 12017 / NCIMB 9290 / NRRL B-14731 / HIM 762-3</strain>
    </source>
</reference>
<dbReference type="HOGENOM" id="CLU_004317_0_2_10"/>
<dbReference type="Gene3D" id="2.60.40.1120">
    <property type="entry name" value="Carboxypeptidase-like, regulatory domain"/>
    <property type="match status" value="1"/>
</dbReference>
<evidence type="ECO:0000256" key="7">
    <source>
        <dbReference type="PROSITE-ProRule" id="PRU01360"/>
    </source>
</evidence>
<evidence type="ECO:0000256" key="4">
    <source>
        <dbReference type="ARBA" id="ARBA00022692"/>
    </source>
</evidence>
<evidence type="ECO:0000313" key="10">
    <source>
        <dbReference type="Proteomes" id="UP000000852"/>
    </source>
</evidence>
<keyword evidence="9" id="KW-0675">Receptor</keyword>
<keyword evidence="3 7" id="KW-1134">Transmembrane beta strand</keyword>
<evidence type="ECO:0000256" key="1">
    <source>
        <dbReference type="ARBA" id="ARBA00004571"/>
    </source>
</evidence>
<dbReference type="AlphaFoldDB" id="C6XT16"/>
<dbReference type="PROSITE" id="PS52016">
    <property type="entry name" value="TONB_DEPENDENT_REC_3"/>
    <property type="match status" value="1"/>
</dbReference>
<dbReference type="NCBIfam" id="TIGR04056">
    <property type="entry name" value="OMP_RagA_SusC"/>
    <property type="match status" value="1"/>
</dbReference>
<protein>
    <submittedName>
        <fullName evidence="9">TonB-dependent receptor</fullName>
    </submittedName>
</protein>
<evidence type="ECO:0000256" key="6">
    <source>
        <dbReference type="ARBA" id="ARBA00023237"/>
    </source>
</evidence>
<dbReference type="Gene3D" id="2.170.130.10">
    <property type="entry name" value="TonB-dependent receptor, plug domain"/>
    <property type="match status" value="1"/>
</dbReference>
<dbReference type="InterPro" id="IPR023996">
    <property type="entry name" value="TonB-dep_OMP_SusC/RagA"/>
</dbReference>